<dbReference type="PANTHER" id="PTHR47243">
    <property type="entry name" value="SIALOADHESIN"/>
    <property type="match status" value="1"/>
</dbReference>
<dbReference type="GO" id="GO:0005770">
    <property type="term" value="C:late endosome"/>
    <property type="evidence" value="ECO:0007669"/>
    <property type="project" value="TreeGrafter"/>
</dbReference>
<feature type="domain" description="Ig-like" evidence="1">
    <location>
        <begin position="52"/>
        <end position="137"/>
    </location>
</feature>
<evidence type="ECO:0000313" key="2">
    <source>
        <dbReference type="Ensembl" id="ENSVKKP00000028265.1"/>
    </source>
</evidence>
<evidence type="ECO:0000313" key="3">
    <source>
        <dbReference type="Proteomes" id="UP000694545"/>
    </source>
</evidence>
<dbReference type="InterPro" id="IPR013783">
    <property type="entry name" value="Ig-like_fold"/>
</dbReference>
<sequence length="143" mass="15249">MATWRDLPCLPPRAGCRHPQNVEGVSPGSPPNKWLLGLCPKEARERFTAAAPSVRVDLLVTPSPELLEGDSASLACNMRALSPEGSVFSWYRNGRRLAGHNASVLAFPSITSGDAGSYHCQARSLEEGGASISLPVSITVYCE</sequence>
<dbReference type="InterPro" id="IPR007110">
    <property type="entry name" value="Ig-like_dom"/>
</dbReference>
<name>A0A8D2LY08_VARKO</name>
<dbReference type="GO" id="GO:0005886">
    <property type="term" value="C:plasma membrane"/>
    <property type="evidence" value="ECO:0007669"/>
    <property type="project" value="TreeGrafter"/>
</dbReference>
<dbReference type="Ensembl" id="ENSVKKT00000028942.1">
    <property type="protein sequence ID" value="ENSVKKP00000028265.1"/>
    <property type="gene ID" value="ENSVKKG00000018296.1"/>
</dbReference>
<protein>
    <recommendedName>
        <fullName evidence="1">Ig-like domain-containing protein</fullName>
    </recommendedName>
</protein>
<dbReference type="PROSITE" id="PS50835">
    <property type="entry name" value="IG_LIKE"/>
    <property type="match status" value="1"/>
</dbReference>
<dbReference type="InterPro" id="IPR036179">
    <property type="entry name" value="Ig-like_dom_sf"/>
</dbReference>
<dbReference type="InterPro" id="IPR003598">
    <property type="entry name" value="Ig_sub2"/>
</dbReference>
<dbReference type="SUPFAM" id="SSF48726">
    <property type="entry name" value="Immunoglobulin"/>
    <property type="match status" value="1"/>
</dbReference>
<dbReference type="SMART" id="SM00408">
    <property type="entry name" value="IGc2"/>
    <property type="match status" value="1"/>
</dbReference>
<reference evidence="2" key="2">
    <citation type="submission" date="2025-09" db="UniProtKB">
        <authorList>
            <consortium name="Ensembl"/>
        </authorList>
    </citation>
    <scope>IDENTIFICATION</scope>
</reference>
<dbReference type="GO" id="GO:0046790">
    <property type="term" value="F:virion binding"/>
    <property type="evidence" value="ECO:0007669"/>
    <property type="project" value="TreeGrafter"/>
</dbReference>
<dbReference type="Proteomes" id="UP000694545">
    <property type="component" value="Unplaced"/>
</dbReference>
<dbReference type="AlphaFoldDB" id="A0A8D2LY08"/>
<reference evidence="2" key="1">
    <citation type="submission" date="2025-08" db="UniProtKB">
        <authorList>
            <consortium name="Ensembl"/>
        </authorList>
    </citation>
    <scope>IDENTIFICATION</scope>
</reference>
<dbReference type="SMART" id="SM00409">
    <property type="entry name" value="IG"/>
    <property type="match status" value="1"/>
</dbReference>
<accession>A0A8D2LY08</accession>
<dbReference type="InterPro" id="IPR003599">
    <property type="entry name" value="Ig_sub"/>
</dbReference>
<organism evidence="2 3">
    <name type="scientific">Varanus komodoensis</name>
    <name type="common">Komodo dragon</name>
    <dbReference type="NCBI Taxonomy" id="61221"/>
    <lineage>
        <taxon>Eukaryota</taxon>
        <taxon>Metazoa</taxon>
        <taxon>Chordata</taxon>
        <taxon>Craniata</taxon>
        <taxon>Vertebrata</taxon>
        <taxon>Euteleostomi</taxon>
        <taxon>Lepidosauria</taxon>
        <taxon>Squamata</taxon>
        <taxon>Bifurcata</taxon>
        <taxon>Unidentata</taxon>
        <taxon>Episquamata</taxon>
        <taxon>Toxicofera</taxon>
        <taxon>Anguimorpha</taxon>
        <taxon>Paleoanguimorpha</taxon>
        <taxon>Varanoidea</taxon>
        <taxon>Varanidae</taxon>
        <taxon>Varanus</taxon>
    </lineage>
</organism>
<dbReference type="GO" id="GO:0005769">
    <property type="term" value="C:early endosome"/>
    <property type="evidence" value="ECO:0007669"/>
    <property type="project" value="TreeGrafter"/>
</dbReference>
<evidence type="ECO:0000259" key="1">
    <source>
        <dbReference type="PROSITE" id="PS50835"/>
    </source>
</evidence>
<dbReference type="Gene3D" id="2.60.40.10">
    <property type="entry name" value="Immunoglobulins"/>
    <property type="match status" value="1"/>
</dbReference>
<dbReference type="PANTHER" id="PTHR47243:SF1">
    <property type="entry name" value="SIALOADHESIN"/>
    <property type="match status" value="1"/>
</dbReference>
<keyword evidence="3" id="KW-1185">Reference proteome</keyword>
<dbReference type="Pfam" id="PF13895">
    <property type="entry name" value="Ig_2"/>
    <property type="match status" value="1"/>
</dbReference>
<dbReference type="GO" id="GO:0075512">
    <property type="term" value="P:clathrin-dependent endocytosis of virus by host cell"/>
    <property type="evidence" value="ECO:0007669"/>
    <property type="project" value="TreeGrafter"/>
</dbReference>
<proteinExistence type="predicted"/>